<organism evidence="1 2">
    <name type="scientific">Endozoicomonas numazuensis</name>
    <dbReference type="NCBI Taxonomy" id="1137799"/>
    <lineage>
        <taxon>Bacteria</taxon>
        <taxon>Pseudomonadati</taxon>
        <taxon>Pseudomonadota</taxon>
        <taxon>Gammaproteobacteria</taxon>
        <taxon>Oceanospirillales</taxon>
        <taxon>Endozoicomonadaceae</taxon>
        <taxon>Endozoicomonas</taxon>
    </lineage>
</organism>
<dbReference type="EMBL" id="JOKH01000001">
    <property type="protein sequence ID" value="KEQ19122.1"/>
    <property type="molecule type" value="Genomic_DNA"/>
</dbReference>
<accession>A0A081NKZ9</accession>
<dbReference type="Proteomes" id="UP000028073">
    <property type="component" value="Unassembled WGS sequence"/>
</dbReference>
<keyword evidence="2" id="KW-1185">Reference proteome</keyword>
<protein>
    <submittedName>
        <fullName evidence="1">Uncharacterized protein</fullName>
    </submittedName>
</protein>
<proteinExistence type="predicted"/>
<reference evidence="1 2" key="1">
    <citation type="submission" date="2014-06" db="EMBL/GenBank/DDBJ databases">
        <title>Whole Genome Sequences of Three Symbiotic Endozoicomonas Bacteria.</title>
        <authorList>
            <person name="Neave M.J."/>
            <person name="Apprill A."/>
            <person name="Voolstra C.R."/>
        </authorList>
    </citation>
    <scope>NUCLEOTIDE SEQUENCE [LARGE SCALE GENOMIC DNA]</scope>
    <source>
        <strain evidence="1 2">DSM 25634</strain>
    </source>
</reference>
<dbReference type="AlphaFoldDB" id="A0A081NKZ9"/>
<evidence type="ECO:0000313" key="1">
    <source>
        <dbReference type="EMBL" id="KEQ19122.1"/>
    </source>
</evidence>
<name>A0A081NKZ9_9GAMM</name>
<gene>
    <name evidence="1" type="ORF">GZ78_03705</name>
</gene>
<comment type="caution">
    <text evidence="1">The sequence shown here is derived from an EMBL/GenBank/DDBJ whole genome shotgun (WGS) entry which is preliminary data.</text>
</comment>
<evidence type="ECO:0000313" key="2">
    <source>
        <dbReference type="Proteomes" id="UP000028073"/>
    </source>
</evidence>
<sequence length="94" mass="11200">MSQNDRVSHLYTHWISRCYQEAVLSSLIEHHYDLRTDCFDYEACKTSGDYSKIQSIMDKQDFFRDFVINSNLMPFHWMRLNMVFSGPIPPLSEN</sequence>